<dbReference type="GO" id="GO:0005829">
    <property type="term" value="C:cytosol"/>
    <property type="evidence" value="ECO:0007669"/>
    <property type="project" value="TreeGrafter"/>
</dbReference>
<dbReference type="GO" id="GO:0001760">
    <property type="term" value="F:aminocarboxymuconate-semialdehyde decarboxylase activity"/>
    <property type="evidence" value="ECO:0007669"/>
    <property type="project" value="UniProtKB-EC"/>
</dbReference>
<name>A0A7J6MDU4_PERCH</name>
<keyword evidence="7 11" id="KW-0210">Decarboxylase</keyword>
<sequence>MGGSIVTSKNILVLDIGGVGWRWEDDEEEEVADNNDEVSINGCGGGKIDIHTHILPQDWPSIEGFDLRIVDLPKDDDIGRKAGFIKRMEWVNTTNASSSVPPGEGTLPLQHPEEAAKEMTRAVIEKGMRGFQIGSHINSWTNSSSHSSNNNNGGGGCIDNIMLNDKRLLPIWETAKSLNVGIFIHPWDMEWCWQGYWLPWLVGMPTEVSLAMCSIMLGGVIDKIPGLKVMFAHGGGSIPGTLGRIEWGWRCRPDLVAKDSKVNPREAVKKLYVDSICHDPRMLNIIVDMFGANRVALGSDYPFPLGEVPSVAPETGEILTAYPGQLIEDNEYLDDKVKSQLLNGTAIEFLGINRCDYDIPPY</sequence>
<evidence type="ECO:0000256" key="4">
    <source>
        <dbReference type="ARBA" id="ARBA00012365"/>
    </source>
</evidence>
<dbReference type="PANTHER" id="PTHR21240:SF27">
    <property type="entry name" value="2-AMINO-3-CARBOXYMUCONATE-6-SEMIALDEHYDE DECARBOXYLASE"/>
    <property type="match status" value="1"/>
</dbReference>
<dbReference type="Proteomes" id="UP000591131">
    <property type="component" value="Unassembled WGS sequence"/>
</dbReference>
<evidence type="ECO:0000256" key="2">
    <source>
        <dbReference type="ARBA" id="ARBA00005871"/>
    </source>
</evidence>
<dbReference type="Pfam" id="PF04909">
    <property type="entry name" value="Amidohydro_2"/>
    <property type="match status" value="1"/>
</dbReference>
<organism evidence="13 14">
    <name type="scientific">Perkinsus chesapeaki</name>
    <name type="common">Clam parasite</name>
    <name type="synonym">Perkinsus andrewsi</name>
    <dbReference type="NCBI Taxonomy" id="330153"/>
    <lineage>
        <taxon>Eukaryota</taxon>
        <taxon>Sar</taxon>
        <taxon>Alveolata</taxon>
        <taxon>Perkinsozoa</taxon>
        <taxon>Perkinsea</taxon>
        <taxon>Perkinsida</taxon>
        <taxon>Perkinsidae</taxon>
        <taxon>Perkinsus</taxon>
    </lineage>
</organism>
<dbReference type="Gene3D" id="3.20.20.140">
    <property type="entry name" value="Metal-dependent hydrolases"/>
    <property type="match status" value="1"/>
</dbReference>
<dbReference type="EC" id="4.1.1.45" evidence="4"/>
<evidence type="ECO:0000313" key="13">
    <source>
        <dbReference type="EMBL" id="KAF4669576.1"/>
    </source>
</evidence>
<accession>A0A7J6MDU4</accession>
<dbReference type="GO" id="GO:0016787">
    <property type="term" value="F:hydrolase activity"/>
    <property type="evidence" value="ECO:0007669"/>
    <property type="project" value="InterPro"/>
</dbReference>
<dbReference type="InterPro" id="IPR032465">
    <property type="entry name" value="ACMSD"/>
</dbReference>
<dbReference type="InterPro" id="IPR032466">
    <property type="entry name" value="Metal_Hydrolase"/>
</dbReference>
<reference evidence="13 14" key="1">
    <citation type="submission" date="2020-04" db="EMBL/GenBank/DDBJ databases">
        <title>Perkinsus chesapeaki whole genome sequence.</title>
        <authorList>
            <person name="Bogema D.R."/>
        </authorList>
    </citation>
    <scope>NUCLEOTIDE SEQUENCE [LARGE SCALE GENOMIC DNA]</scope>
    <source>
        <strain evidence="13">ATCC PRA-425</strain>
    </source>
</reference>
<evidence type="ECO:0000256" key="11">
    <source>
        <dbReference type="RuleBase" id="RU366045"/>
    </source>
</evidence>
<evidence type="ECO:0000313" key="14">
    <source>
        <dbReference type="Proteomes" id="UP000591131"/>
    </source>
</evidence>
<dbReference type="EMBL" id="JAAPAO010000168">
    <property type="protein sequence ID" value="KAF4669576.1"/>
    <property type="molecule type" value="Genomic_DNA"/>
</dbReference>
<dbReference type="OrthoDB" id="191270at2759"/>
<evidence type="ECO:0000256" key="8">
    <source>
        <dbReference type="ARBA" id="ARBA00022833"/>
    </source>
</evidence>
<comment type="caution">
    <text evidence="13">The sequence shown here is derived from an EMBL/GenBank/DDBJ whole genome shotgun (WGS) entry which is preliminary data.</text>
</comment>
<protein>
    <recommendedName>
        <fullName evidence="5">2-amino-3-carboxymuconate-6-semialdehyde decarboxylase</fullName>
        <ecNumber evidence="4">4.1.1.45</ecNumber>
    </recommendedName>
    <alternativeName>
        <fullName evidence="10">Picolinate carboxylase</fullName>
    </alternativeName>
</protein>
<evidence type="ECO:0000256" key="9">
    <source>
        <dbReference type="ARBA" id="ARBA00023239"/>
    </source>
</evidence>
<dbReference type="InterPro" id="IPR006680">
    <property type="entry name" value="Amidohydro-rel"/>
</dbReference>
<keyword evidence="9 11" id="KW-0456">Lyase</keyword>
<evidence type="ECO:0000259" key="12">
    <source>
        <dbReference type="Pfam" id="PF04909"/>
    </source>
</evidence>
<comment type="subunit">
    <text evidence="3">Monomer.</text>
</comment>
<keyword evidence="14" id="KW-1185">Reference proteome</keyword>
<evidence type="ECO:0000256" key="7">
    <source>
        <dbReference type="ARBA" id="ARBA00022793"/>
    </source>
</evidence>
<comment type="similarity">
    <text evidence="2">Belongs to the metallo-dependent hydrolases superfamily. ACMSD family.</text>
</comment>
<dbReference type="GO" id="GO:0019748">
    <property type="term" value="P:secondary metabolic process"/>
    <property type="evidence" value="ECO:0007669"/>
    <property type="project" value="TreeGrafter"/>
</dbReference>
<dbReference type="SUPFAM" id="SSF51556">
    <property type="entry name" value="Metallo-dependent hydrolases"/>
    <property type="match status" value="1"/>
</dbReference>
<comment type="pathway">
    <text evidence="1">Secondary metabolite metabolism; quinolate metabolism.</text>
</comment>
<keyword evidence="8" id="KW-0862">Zinc</keyword>
<evidence type="ECO:0000256" key="3">
    <source>
        <dbReference type="ARBA" id="ARBA00011245"/>
    </source>
</evidence>
<gene>
    <name evidence="13" type="ORF">FOL47_002461</name>
</gene>
<evidence type="ECO:0000256" key="1">
    <source>
        <dbReference type="ARBA" id="ARBA00005079"/>
    </source>
</evidence>
<proteinExistence type="inferred from homology"/>
<evidence type="ECO:0000256" key="6">
    <source>
        <dbReference type="ARBA" id="ARBA00022723"/>
    </source>
</evidence>
<feature type="domain" description="Amidohydrolase-related" evidence="12">
    <location>
        <begin position="106"/>
        <end position="352"/>
    </location>
</feature>
<evidence type="ECO:0000256" key="10">
    <source>
        <dbReference type="ARBA" id="ARBA00031120"/>
    </source>
</evidence>
<dbReference type="GO" id="GO:0046872">
    <property type="term" value="F:metal ion binding"/>
    <property type="evidence" value="ECO:0007669"/>
    <property type="project" value="UniProtKB-KW"/>
</dbReference>
<evidence type="ECO:0000256" key="5">
    <source>
        <dbReference type="ARBA" id="ARBA00021214"/>
    </source>
</evidence>
<dbReference type="PANTHER" id="PTHR21240">
    <property type="entry name" value="2-AMINO-3-CARBOXYLMUCONATE-6-SEMIALDEHYDE DECARBOXYLASE"/>
    <property type="match status" value="1"/>
</dbReference>
<keyword evidence="6" id="KW-0479">Metal-binding</keyword>
<dbReference type="AlphaFoldDB" id="A0A7J6MDU4"/>